<dbReference type="EMBL" id="JBEUWX010000002">
    <property type="protein sequence ID" value="MFA9949736.1"/>
    <property type="molecule type" value="Genomic_DNA"/>
</dbReference>
<evidence type="ECO:0000256" key="13">
    <source>
        <dbReference type="SAM" id="SignalP"/>
    </source>
</evidence>
<dbReference type="Gene3D" id="2.170.130.10">
    <property type="entry name" value="TonB-dependent receptor, plug domain"/>
    <property type="match status" value="1"/>
</dbReference>
<evidence type="ECO:0000256" key="2">
    <source>
        <dbReference type="ARBA" id="ARBA00009810"/>
    </source>
</evidence>
<protein>
    <submittedName>
        <fullName evidence="16">TonB-dependent receptor</fullName>
    </submittedName>
</protein>
<dbReference type="PANTHER" id="PTHR30069:SF29">
    <property type="entry name" value="HEMOGLOBIN AND HEMOGLOBIN-HAPTOGLOBIN-BINDING PROTEIN 1-RELATED"/>
    <property type="match status" value="1"/>
</dbReference>
<feature type="domain" description="TonB-dependent receptor plug" evidence="15">
    <location>
        <begin position="40"/>
        <end position="145"/>
    </location>
</feature>
<dbReference type="Proteomes" id="UP001574673">
    <property type="component" value="Unassembled WGS sequence"/>
</dbReference>
<comment type="caution">
    <text evidence="16">The sequence shown here is derived from an EMBL/GenBank/DDBJ whole genome shotgun (WGS) entry which is preliminary data.</text>
</comment>
<evidence type="ECO:0000259" key="14">
    <source>
        <dbReference type="Pfam" id="PF00593"/>
    </source>
</evidence>
<dbReference type="InterPro" id="IPR036942">
    <property type="entry name" value="Beta-barrel_TonB_sf"/>
</dbReference>
<comment type="similarity">
    <text evidence="2 11 12">Belongs to the TonB-dependent receptor family.</text>
</comment>
<dbReference type="PANTHER" id="PTHR30069">
    <property type="entry name" value="TONB-DEPENDENT OUTER MEMBRANE RECEPTOR"/>
    <property type="match status" value="1"/>
</dbReference>
<keyword evidence="9 16" id="KW-0675">Receptor</keyword>
<evidence type="ECO:0000256" key="8">
    <source>
        <dbReference type="ARBA" id="ARBA00023136"/>
    </source>
</evidence>
<dbReference type="Pfam" id="PF07715">
    <property type="entry name" value="Plug"/>
    <property type="match status" value="1"/>
</dbReference>
<gene>
    <name evidence="16" type="ORF">ABCS64_05235</name>
</gene>
<evidence type="ECO:0000256" key="9">
    <source>
        <dbReference type="ARBA" id="ARBA00023170"/>
    </source>
</evidence>
<proteinExistence type="inferred from homology"/>
<keyword evidence="8 11" id="KW-0472">Membrane</keyword>
<dbReference type="InterPro" id="IPR039426">
    <property type="entry name" value="TonB-dep_rcpt-like"/>
</dbReference>
<dbReference type="Pfam" id="PF00593">
    <property type="entry name" value="TonB_dep_Rec_b-barrel"/>
    <property type="match status" value="1"/>
</dbReference>
<evidence type="ECO:0000256" key="4">
    <source>
        <dbReference type="ARBA" id="ARBA00022452"/>
    </source>
</evidence>
<evidence type="ECO:0000259" key="15">
    <source>
        <dbReference type="Pfam" id="PF07715"/>
    </source>
</evidence>
<keyword evidence="4 11" id="KW-1134">Transmembrane beta strand</keyword>
<keyword evidence="5 11" id="KW-0812">Transmembrane</keyword>
<evidence type="ECO:0000256" key="5">
    <source>
        <dbReference type="ARBA" id="ARBA00022692"/>
    </source>
</evidence>
<evidence type="ECO:0000256" key="1">
    <source>
        <dbReference type="ARBA" id="ARBA00004571"/>
    </source>
</evidence>
<evidence type="ECO:0000256" key="7">
    <source>
        <dbReference type="ARBA" id="ARBA00023077"/>
    </source>
</evidence>
<feature type="chain" id="PRO_5045415357" evidence="13">
    <location>
        <begin position="22"/>
        <end position="669"/>
    </location>
</feature>
<dbReference type="PROSITE" id="PS52016">
    <property type="entry name" value="TONB_DEPENDENT_REC_3"/>
    <property type="match status" value="1"/>
</dbReference>
<evidence type="ECO:0000256" key="11">
    <source>
        <dbReference type="PROSITE-ProRule" id="PRU01360"/>
    </source>
</evidence>
<keyword evidence="17" id="KW-1185">Reference proteome</keyword>
<sequence>MKNSKPLLVLCTLAVPVTVMAEDVALGTMVVTARRAEAKIEETPQRIEIIGTEQIESTPSLDLTDTLKKNSSVDVIQYPGNLSGIGIRGFRPEFSGINKHSLLLIDGRPAMGTNLSLINMDRVERIEVLKGPASALYGSQAMGGVVNVITRESKGPLNGFGQIAYGSYDTKQLKGAIGGALNEFFDFDYSGSYLDRGDDFKAGGGVLRPSTSYGQQYHALRLGLNLNKDWRANLKTDIYIGRDIATPGDIAYGTNSQSNKDMDRNGTDLSVTGKMGNHRLLARAFMGQEAYTLYNKTSRSAADRPYLPFRSFESDIQWTGAQLQDTWNWSESASLVFGVDHEKAKVESRSWAANGKRKGPYSADHEQRTIGIYAENTWYLNDNNSTVYVGVRHDKIRTKSLDTPFKTGFTPSTAEFGNTSPSAGFKHLIGHGFRVHGTVGKGFVAPSASNVSGYTVSTQGRSIQITRGNPDLKPESSLTYDIGLEWSNPTFYADLTMFHTKVTDKISNRITTINRSPLTNLSTYYNANEARMHGLEWTGRWDVNKIIRLSLSGTHYFSRQEENNGKWTDIHNVPRTTLRAAVEANYGAWDGRLGLRRVGQWYDNNWVGNTAEVVRFPGFTTMDLFVRYRFDKHHSLSLSIENLADKYYEEKGGYPLPGRNGRLAYRYDF</sequence>
<evidence type="ECO:0000256" key="3">
    <source>
        <dbReference type="ARBA" id="ARBA00022448"/>
    </source>
</evidence>
<keyword evidence="10 11" id="KW-0998">Cell outer membrane</keyword>
<organism evidence="16 17">
    <name type="scientific">Dentiradicibacter hellwigii</name>
    <dbReference type="NCBI Taxonomy" id="3149053"/>
    <lineage>
        <taxon>Bacteria</taxon>
        <taxon>Pseudomonadati</taxon>
        <taxon>Pseudomonadota</taxon>
        <taxon>Betaproteobacteria</taxon>
        <taxon>Rhodocyclales</taxon>
        <taxon>Rhodocyclaceae</taxon>
        <taxon>Dentiradicibacter</taxon>
    </lineage>
</organism>
<evidence type="ECO:0000313" key="17">
    <source>
        <dbReference type="Proteomes" id="UP001574673"/>
    </source>
</evidence>
<dbReference type="InterPro" id="IPR000531">
    <property type="entry name" value="Beta-barrel_TonB"/>
</dbReference>
<name>A0ABV4UDK7_9RHOO</name>
<dbReference type="InterPro" id="IPR012910">
    <property type="entry name" value="Plug_dom"/>
</dbReference>
<accession>A0ABV4UDK7</accession>
<keyword evidence="3 11" id="KW-0813">Transport</keyword>
<evidence type="ECO:0000256" key="12">
    <source>
        <dbReference type="RuleBase" id="RU003357"/>
    </source>
</evidence>
<feature type="domain" description="TonB-dependent receptor-like beta-barrel" evidence="14">
    <location>
        <begin position="227"/>
        <end position="643"/>
    </location>
</feature>
<evidence type="ECO:0000256" key="10">
    <source>
        <dbReference type="ARBA" id="ARBA00023237"/>
    </source>
</evidence>
<evidence type="ECO:0000313" key="16">
    <source>
        <dbReference type="EMBL" id="MFA9949736.1"/>
    </source>
</evidence>
<dbReference type="CDD" id="cd01347">
    <property type="entry name" value="ligand_gated_channel"/>
    <property type="match status" value="1"/>
</dbReference>
<dbReference type="Gene3D" id="2.40.170.20">
    <property type="entry name" value="TonB-dependent receptor, beta-barrel domain"/>
    <property type="match status" value="1"/>
</dbReference>
<dbReference type="RefSeq" id="WP_418890845.1">
    <property type="nucleotide sequence ID" value="NZ_JBEUWX010000002.1"/>
</dbReference>
<feature type="signal peptide" evidence="13">
    <location>
        <begin position="1"/>
        <end position="21"/>
    </location>
</feature>
<keyword evidence="7 12" id="KW-0798">TonB box</keyword>
<keyword evidence="6 13" id="KW-0732">Signal</keyword>
<dbReference type="SUPFAM" id="SSF56935">
    <property type="entry name" value="Porins"/>
    <property type="match status" value="1"/>
</dbReference>
<comment type="subcellular location">
    <subcellularLocation>
        <location evidence="1 11">Cell outer membrane</location>
        <topology evidence="1 11">Multi-pass membrane protein</topology>
    </subcellularLocation>
</comment>
<dbReference type="InterPro" id="IPR037066">
    <property type="entry name" value="Plug_dom_sf"/>
</dbReference>
<reference evidence="17" key="1">
    <citation type="submission" date="2024-06" db="EMBL/GenBank/DDBJ databases">
        <title>Radixoralia hellwigii gen. nov., sp nov., isolated from a root canal in the human oral cavity.</title>
        <authorList>
            <person name="Bartsch S."/>
            <person name="Wittmer A."/>
            <person name="Schulz A.-K."/>
            <person name="Neumann-Schaal M."/>
            <person name="Wolf J."/>
            <person name="Gronow S."/>
            <person name="Tennert C."/>
            <person name="Haecker G."/>
            <person name="Cieplik F."/>
            <person name="Al-Ahmad A."/>
        </authorList>
    </citation>
    <scope>NUCLEOTIDE SEQUENCE [LARGE SCALE GENOMIC DNA]</scope>
    <source>
        <strain evidence="17">Wk13</strain>
    </source>
</reference>
<evidence type="ECO:0000256" key="6">
    <source>
        <dbReference type="ARBA" id="ARBA00022729"/>
    </source>
</evidence>